<name>C6HGG1_AJECH</name>
<accession>C6HGG1</accession>
<dbReference type="HOGENOM" id="CLU_1554820_0_0_1"/>
<dbReference type="OMA" id="FDRSIHI"/>
<dbReference type="AlphaFoldDB" id="C6HGG1"/>
<gene>
    <name evidence="1" type="ORF">HCDG_05052</name>
</gene>
<sequence>MAHRFISATVVTELTQGIIQTPPSINHAQTYFDQSLVILRQIFKVQKQKMQSQLQTQNDYILEHINELRQDVDKHFQEVEAKMKEQFQHVDKHFQDMDKHFQEIETKMNAGFKRVEVILENKRQARDEANNLTPYNQQKQEALRIIHKLAVFYKMIIYSDEQSKSERTEIDIQENVDVYMKVLLDKWGMD</sequence>
<dbReference type="EMBL" id="GG692426">
    <property type="protein sequence ID" value="EER40463.1"/>
    <property type="molecule type" value="Genomic_DNA"/>
</dbReference>
<organism evidence="1 2">
    <name type="scientific">Ajellomyces capsulatus (strain H143)</name>
    <name type="common">Darling's disease fungus</name>
    <name type="synonym">Histoplasma capsulatum</name>
    <dbReference type="NCBI Taxonomy" id="544712"/>
    <lineage>
        <taxon>Eukaryota</taxon>
        <taxon>Fungi</taxon>
        <taxon>Dikarya</taxon>
        <taxon>Ascomycota</taxon>
        <taxon>Pezizomycotina</taxon>
        <taxon>Eurotiomycetes</taxon>
        <taxon>Eurotiomycetidae</taxon>
        <taxon>Onygenales</taxon>
        <taxon>Ajellomycetaceae</taxon>
        <taxon>Histoplasma</taxon>
    </lineage>
</organism>
<evidence type="ECO:0000313" key="2">
    <source>
        <dbReference type="Proteomes" id="UP000002624"/>
    </source>
</evidence>
<dbReference type="Gene3D" id="3.90.20.10">
    <property type="match status" value="1"/>
</dbReference>
<protein>
    <submittedName>
        <fullName evidence="1">Uncharacterized protein</fullName>
    </submittedName>
</protein>
<dbReference type="VEuPathDB" id="FungiDB:HCDG_05052"/>
<reference evidence="2" key="1">
    <citation type="submission" date="2009-05" db="EMBL/GenBank/DDBJ databases">
        <title>The genome sequence of Ajellomyces capsulatus strain H143.</title>
        <authorList>
            <person name="Champion M."/>
            <person name="Cuomo C.A."/>
            <person name="Ma L.-J."/>
            <person name="Henn M.R."/>
            <person name="Sil A."/>
            <person name="Goldman B."/>
            <person name="Young S.K."/>
            <person name="Kodira C.D."/>
            <person name="Zeng Q."/>
            <person name="Koehrsen M."/>
            <person name="Alvarado L."/>
            <person name="Berlin A.M."/>
            <person name="Borenstein D."/>
            <person name="Chen Z."/>
            <person name="Engels R."/>
            <person name="Freedman E."/>
            <person name="Gellesch M."/>
            <person name="Goldberg J."/>
            <person name="Griggs A."/>
            <person name="Gujja S."/>
            <person name="Heiman D.I."/>
            <person name="Hepburn T.A."/>
            <person name="Howarth C."/>
            <person name="Jen D."/>
            <person name="Larson L."/>
            <person name="Lewis B."/>
            <person name="Mehta T."/>
            <person name="Park D."/>
            <person name="Pearson M."/>
            <person name="Roberts A."/>
            <person name="Saif S."/>
            <person name="Shea T.D."/>
            <person name="Shenoy N."/>
            <person name="Sisk P."/>
            <person name="Stolte C."/>
            <person name="Sykes S."/>
            <person name="Walk T."/>
            <person name="White J."/>
            <person name="Yandava C."/>
            <person name="Klein B."/>
            <person name="McEwen J.G."/>
            <person name="Puccia R."/>
            <person name="Goldman G.H."/>
            <person name="Felipe M.S."/>
            <person name="Nino-Vega G."/>
            <person name="San-Blas G."/>
            <person name="Taylor J.W."/>
            <person name="Mendoza L."/>
            <person name="Galagan J.E."/>
            <person name="Nusbaum C."/>
            <person name="Birren B.W."/>
        </authorList>
    </citation>
    <scope>NUCLEOTIDE SEQUENCE [LARGE SCALE GENOMIC DNA]</scope>
    <source>
        <strain evidence="2">H143</strain>
    </source>
</reference>
<proteinExistence type="predicted"/>
<evidence type="ECO:0000313" key="1">
    <source>
        <dbReference type="EMBL" id="EER40463.1"/>
    </source>
</evidence>
<dbReference type="OrthoDB" id="5334827at2759"/>
<dbReference type="Proteomes" id="UP000002624">
    <property type="component" value="Unassembled WGS sequence"/>
</dbReference>